<evidence type="ECO:0000256" key="5">
    <source>
        <dbReference type="ARBA" id="ARBA00023136"/>
    </source>
</evidence>
<evidence type="ECO:0000256" key="1">
    <source>
        <dbReference type="ARBA" id="ARBA00004651"/>
    </source>
</evidence>
<keyword evidence="5 8" id="KW-0472">Membrane</keyword>
<dbReference type="RefSeq" id="WP_238311112.1">
    <property type="nucleotide sequence ID" value="NZ_BPQV01000005.1"/>
</dbReference>
<evidence type="ECO:0000313" key="11">
    <source>
        <dbReference type="EMBL" id="GJE27259.1"/>
    </source>
</evidence>
<protein>
    <recommendedName>
        <fullName evidence="13">Lipopolysaccharide biosynthesis protein</fullName>
    </recommendedName>
</protein>
<keyword evidence="2" id="KW-1003">Cell membrane</keyword>
<dbReference type="Pfam" id="PF02706">
    <property type="entry name" value="Wzz"/>
    <property type="match status" value="1"/>
</dbReference>
<feature type="coiled-coil region" evidence="6">
    <location>
        <begin position="334"/>
        <end position="414"/>
    </location>
</feature>
<evidence type="ECO:0000256" key="3">
    <source>
        <dbReference type="ARBA" id="ARBA00022692"/>
    </source>
</evidence>
<feature type="domain" description="Polysaccharide chain length determinant N-terminal" evidence="9">
    <location>
        <begin position="26"/>
        <end position="116"/>
    </location>
</feature>
<dbReference type="PANTHER" id="PTHR32309">
    <property type="entry name" value="TYROSINE-PROTEIN KINASE"/>
    <property type="match status" value="1"/>
</dbReference>
<feature type="region of interest" description="Disordered" evidence="7">
    <location>
        <begin position="793"/>
        <end position="817"/>
    </location>
</feature>
<dbReference type="InterPro" id="IPR050445">
    <property type="entry name" value="Bact_polysacc_biosynth/exp"/>
</dbReference>
<feature type="compositionally biased region" description="Pro residues" evidence="7">
    <location>
        <begin position="583"/>
        <end position="597"/>
    </location>
</feature>
<feature type="region of interest" description="Disordered" evidence="7">
    <location>
        <begin position="495"/>
        <end position="552"/>
    </location>
</feature>
<feature type="region of interest" description="Disordered" evidence="7">
    <location>
        <begin position="1"/>
        <end position="20"/>
    </location>
</feature>
<dbReference type="Proteomes" id="UP001055156">
    <property type="component" value="Unassembled WGS sequence"/>
</dbReference>
<accession>A0ABQ4T9F7</accession>
<feature type="domain" description="Tyrosine-protein kinase G-rich" evidence="10">
    <location>
        <begin position="396"/>
        <end position="471"/>
    </location>
</feature>
<dbReference type="InterPro" id="IPR032807">
    <property type="entry name" value="GNVR"/>
</dbReference>
<dbReference type="PANTHER" id="PTHR32309:SF13">
    <property type="entry name" value="FERRIC ENTEROBACTIN TRANSPORT PROTEIN FEPE"/>
    <property type="match status" value="1"/>
</dbReference>
<comment type="caution">
    <text evidence="11">The sequence shown here is derived from an EMBL/GenBank/DDBJ whole genome shotgun (WGS) entry which is preliminary data.</text>
</comment>
<dbReference type="EMBL" id="BPQV01000005">
    <property type="protein sequence ID" value="GJE27259.1"/>
    <property type="molecule type" value="Genomic_DNA"/>
</dbReference>
<evidence type="ECO:0000256" key="7">
    <source>
        <dbReference type="SAM" id="MobiDB-lite"/>
    </source>
</evidence>
<evidence type="ECO:0000256" key="8">
    <source>
        <dbReference type="SAM" id="Phobius"/>
    </source>
</evidence>
<proteinExistence type="predicted"/>
<comment type="subcellular location">
    <subcellularLocation>
        <location evidence="1">Cell membrane</location>
        <topology evidence="1">Multi-pass membrane protein</topology>
    </subcellularLocation>
</comment>
<evidence type="ECO:0008006" key="13">
    <source>
        <dbReference type="Google" id="ProtNLM"/>
    </source>
</evidence>
<name>A0ABQ4T9F7_METOR</name>
<gene>
    <name evidence="11" type="ORF">LKMONMHP_2117</name>
</gene>
<feature type="region of interest" description="Disordered" evidence="7">
    <location>
        <begin position="583"/>
        <end position="605"/>
    </location>
</feature>
<organism evidence="11 12">
    <name type="scientific">Methylobacterium organophilum</name>
    <dbReference type="NCBI Taxonomy" id="410"/>
    <lineage>
        <taxon>Bacteria</taxon>
        <taxon>Pseudomonadati</taxon>
        <taxon>Pseudomonadota</taxon>
        <taxon>Alphaproteobacteria</taxon>
        <taxon>Hyphomicrobiales</taxon>
        <taxon>Methylobacteriaceae</taxon>
        <taxon>Methylobacterium</taxon>
    </lineage>
</organism>
<sequence>MPRSINLTTDPTPPAFARGGEGEGLALSQLARVLRRGWAFIAVPTLAVALGAGVFVQTVSPRYTGEAKLILESRDPAFARNAAERNEQNTPIDEQAVASQVQVVMSRDLAREAIRRLKLVGNPEFDPEASSPGPVKSFLMMLGIVAAPSERAAEDRILDTYLDHLLVYPVGKSRILAVEFKAKDAALAAEAANTVAEVYIASLAAAAVDTARYASTWLGTNVEALRKRVAEAEARVESYRASHGLIGAGSTGTQPLSAQQLSELSSQLSQARTIKADLGARVRMLKEMIKEGRAFEIPDVANNELIRRTIESRITLRSQLALESRTLLPAHPRIKELKAQLDDLETQIKAAAERIVRTLENDAKIAGARVESLQAAVDGQQTVVAQGNSSEVELRALEREAKVQREQLESYLARYREAAARDAGNASPADARIVSRAVVPELPSFPKKLPILAFATLLALLLSAGGVVARHLLTTPGGPGGGRRRLTESDLEAWEADETAPDRGRLAYPEPLPPTRRPDSPGFAPAFAPMPAAAEQTAASAETASHGSEAGSEAVAKVSQAVSRGSEAVSQAVAAAAAMLPIAPPTSQAPPRKPPPAAKTQPHVSAPDSAYELDALLARLDGVAVEAGHCLLVIETKPEREGGLFDVLSRTLAKRGSTLTLDLEGKAAGKRRPGLTDLVAGEAGFGDIIQALPGSRLHVVGRGILDPQVLVEEPQGLAIGFNALAQAYDWVVCRLRVADAQAGNALCTAVAACMDTVVIASNAAADDPGLVALYGLAEESGARQILVARDNIPAPAPRRSRSQPATAQQELPLRRSA</sequence>
<reference evidence="11" key="1">
    <citation type="journal article" date="2021" name="Front. Microbiol.">
        <title>Comprehensive Comparative Genomics and Phenotyping of Methylobacterium Species.</title>
        <authorList>
            <person name="Alessa O."/>
            <person name="Ogura Y."/>
            <person name="Fujitani Y."/>
            <person name="Takami H."/>
            <person name="Hayashi T."/>
            <person name="Sahin N."/>
            <person name="Tani A."/>
        </authorList>
    </citation>
    <scope>NUCLEOTIDE SEQUENCE</scope>
    <source>
        <strain evidence="11">NBRC 15689</strain>
    </source>
</reference>
<reference evidence="11" key="2">
    <citation type="submission" date="2021-08" db="EMBL/GenBank/DDBJ databases">
        <authorList>
            <person name="Tani A."/>
            <person name="Ola A."/>
            <person name="Ogura Y."/>
            <person name="Katsura K."/>
            <person name="Hayashi T."/>
        </authorList>
    </citation>
    <scope>NUCLEOTIDE SEQUENCE</scope>
    <source>
        <strain evidence="11">NBRC 15689</strain>
    </source>
</reference>
<keyword evidence="4 8" id="KW-1133">Transmembrane helix</keyword>
<keyword evidence="12" id="KW-1185">Reference proteome</keyword>
<evidence type="ECO:0000256" key="4">
    <source>
        <dbReference type="ARBA" id="ARBA00022989"/>
    </source>
</evidence>
<evidence type="ECO:0000256" key="6">
    <source>
        <dbReference type="SAM" id="Coils"/>
    </source>
</evidence>
<dbReference type="Pfam" id="PF13807">
    <property type="entry name" value="GNVR"/>
    <property type="match status" value="1"/>
</dbReference>
<evidence type="ECO:0000256" key="2">
    <source>
        <dbReference type="ARBA" id="ARBA00022475"/>
    </source>
</evidence>
<feature type="compositionally biased region" description="Low complexity" evidence="7">
    <location>
        <begin position="523"/>
        <end position="545"/>
    </location>
</feature>
<feature type="transmembrane region" description="Helical" evidence="8">
    <location>
        <begin position="37"/>
        <end position="56"/>
    </location>
</feature>
<dbReference type="InterPro" id="IPR003856">
    <property type="entry name" value="LPS_length_determ_N"/>
</dbReference>
<keyword evidence="6" id="KW-0175">Coiled coil</keyword>
<evidence type="ECO:0000313" key="12">
    <source>
        <dbReference type="Proteomes" id="UP001055156"/>
    </source>
</evidence>
<evidence type="ECO:0000259" key="10">
    <source>
        <dbReference type="Pfam" id="PF13807"/>
    </source>
</evidence>
<evidence type="ECO:0000259" key="9">
    <source>
        <dbReference type="Pfam" id="PF02706"/>
    </source>
</evidence>
<feature type="compositionally biased region" description="Polar residues" evidence="7">
    <location>
        <begin position="1"/>
        <end position="10"/>
    </location>
</feature>
<keyword evidence="3 8" id="KW-0812">Transmembrane</keyword>